<organism evidence="1 2">
    <name type="scientific">Plutella xylostella</name>
    <name type="common">Diamondback moth</name>
    <name type="synonym">Plutella maculipennis</name>
    <dbReference type="NCBI Taxonomy" id="51655"/>
    <lineage>
        <taxon>Eukaryota</taxon>
        <taxon>Metazoa</taxon>
        <taxon>Ecdysozoa</taxon>
        <taxon>Arthropoda</taxon>
        <taxon>Hexapoda</taxon>
        <taxon>Insecta</taxon>
        <taxon>Pterygota</taxon>
        <taxon>Neoptera</taxon>
        <taxon>Endopterygota</taxon>
        <taxon>Lepidoptera</taxon>
        <taxon>Glossata</taxon>
        <taxon>Ditrysia</taxon>
        <taxon>Yponomeutoidea</taxon>
        <taxon>Plutellidae</taxon>
        <taxon>Plutella</taxon>
    </lineage>
</organism>
<evidence type="ECO:0000313" key="1">
    <source>
        <dbReference type="EMBL" id="CAG9136426.1"/>
    </source>
</evidence>
<dbReference type="AlphaFoldDB" id="A0A8S4G702"/>
<accession>A0A8S4G702</accession>
<reference evidence="1" key="1">
    <citation type="submission" date="2020-11" db="EMBL/GenBank/DDBJ databases">
        <authorList>
            <person name="Whiteford S."/>
        </authorList>
    </citation>
    <scope>NUCLEOTIDE SEQUENCE</scope>
</reference>
<protein>
    <submittedName>
        <fullName evidence="1">(diamondback moth) hypothetical protein</fullName>
    </submittedName>
</protein>
<sequence length="106" mass="12091">MQQISPDEIDSKYIKRTLKFFRKSLKEVDKIKNIETRDILQQSLADTLGAHLRAELLPAARLAYYAGYVPYRGVRRLHDLYDEIKSRLNTQGLGGRNPTQSLGGVT</sequence>
<proteinExistence type="predicted"/>
<dbReference type="Proteomes" id="UP000653454">
    <property type="component" value="Unassembled WGS sequence"/>
</dbReference>
<keyword evidence="2" id="KW-1185">Reference proteome</keyword>
<evidence type="ECO:0000313" key="2">
    <source>
        <dbReference type="Proteomes" id="UP000653454"/>
    </source>
</evidence>
<dbReference type="EMBL" id="CAJHNJ030000140">
    <property type="protein sequence ID" value="CAG9136426.1"/>
    <property type="molecule type" value="Genomic_DNA"/>
</dbReference>
<gene>
    <name evidence="1" type="ORF">PLXY2_LOCUS14665</name>
</gene>
<name>A0A8S4G702_PLUXY</name>
<comment type="caution">
    <text evidence="1">The sequence shown here is derived from an EMBL/GenBank/DDBJ whole genome shotgun (WGS) entry which is preliminary data.</text>
</comment>